<reference evidence="2" key="1">
    <citation type="journal article" date="2010" name="Genome Res.">
        <title>Population genomic sequencing of Coccidioides fungi reveals recent hybridization and transposon control.</title>
        <authorList>
            <person name="Neafsey D.E."/>
            <person name="Barker B.M."/>
            <person name="Sharpton T.J."/>
            <person name="Stajich J.E."/>
            <person name="Park D.J."/>
            <person name="Whiston E."/>
            <person name="Hung C.-Y."/>
            <person name="McMahan C."/>
            <person name="White J."/>
            <person name="Sykes S."/>
            <person name="Heiman D."/>
            <person name="Young S."/>
            <person name="Zeng Q."/>
            <person name="Abouelleil A."/>
            <person name="Aftuck L."/>
            <person name="Bessette D."/>
            <person name="Brown A."/>
            <person name="FitzGerald M."/>
            <person name="Lui A."/>
            <person name="Macdonald J.P."/>
            <person name="Priest M."/>
            <person name="Orbach M.J."/>
            <person name="Galgiani J.N."/>
            <person name="Kirkland T.N."/>
            <person name="Cole G.T."/>
            <person name="Birren B.W."/>
            <person name="Henn M.R."/>
            <person name="Taylor J.W."/>
            <person name="Rounsley S.D."/>
        </authorList>
    </citation>
    <scope>NUCLEOTIDE SEQUENCE [LARGE SCALE GENOMIC DNA]</scope>
    <source>
        <strain evidence="2">RMSCC 2394</strain>
    </source>
</reference>
<accession>A0A0J6YAX3</accession>
<gene>
    <name evidence="1" type="ORF">CIRG_03640</name>
</gene>
<dbReference type="AlphaFoldDB" id="A0A0J6YAX3"/>
<proteinExistence type="predicted"/>
<name>A0A0J6YAX3_COCIT</name>
<evidence type="ECO:0000313" key="1">
    <source>
        <dbReference type="EMBL" id="KMP03948.1"/>
    </source>
</evidence>
<protein>
    <submittedName>
        <fullName evidence="1">Uncharacterized protein</fullName>
    </submittedName>
</protein>
<organism evidence="1 2">
    <name type="scientific">Coccidioides immitis RMSCC 2394</name>
    <dbReference type="NCBI Taxonomy" id="404692"/>
    <lineage>
        <taxon>Eukaryota</taxon>
        <taxon>Fungi</taxon>
        <taxon>Dikarya</taxon>
        <taxon>Ascomycota</taxon>
        <taxon>Pezizomycotina</taxon>
        <taxon>Eurotiomycetes</taxon>
        <taxon>Eurotiomycetidae</taxon>
        <taxon>Onygenales</taxon>
        <taxon>Onygenaceae</taxon>
        <taxon>Coccidioides</taxon>
    </lineage>
</organism>
<sequence length="127" mass="13873">MVYPTAHAFGASRIVERASVSSAEGKSKKPVPFGSNDFHPFLPTLRASSSPGSGASLWLKSHTERLITGYGWITASKSHRYGLLLAAARLTGQKTRLFRDFCVDLESLCDEDNGNPNSNTIARTMER</sequence>
<dbReference type="Proteomes" id="UP000054565">
    <property type="component" value="Unassembled WGS sequence"/>
</dbReference>
<dbReference type="EMBL" id="DS028094">
    <property type="protein sequence ID" value="KMP03948.1"/>
    <property type="molecule type" value="Genomic_DNA"/>
</dbReference>
<evidence type="ECO:0000313" key="2">
    <source>
        <dbReference type="Proteomes" id="UP000054565"/>
    </source>
</evidence>